<evidence type="ECO:0000259" key="3">
    <source>
        <dbReference type="PROSITE" id="PS51186"/>
    </source>
</evidence>
<dbReference type="GO" id="GO:0016747">
    <property type="term" value="F:acyltransferase activity, transferring groups other than amino-acyl groups"/>
    <property type="evidence" value="ECO:0007669"/>
    <property type="project" value="InterPro"/>
</dbReference>
<dbReference type="EMBL" id="CGBR01000009">
    <property type="protein sequence ID" value="CFQ61096.1"/>
    <property type="molecule type" value="Genomic_DNA"/>
</dbReference>
<reference evidence="4 6" key="1">
    <citation type="submission" date="2015-03" db="EMBL/GenBank/DDBJ databases">
        <authorList>
            <person name="Murphy D."/>
        </authorList>
    </citation>
    <scope>NUCLEOTIDE SEQUENCE [LARGE SCALE GENOMIC DNA]</scope>
    <source>
        <strain evidence="4 6">IP26249</strain>
    </source>
</reference>
<keyword evidence="1 4" id="KW-0808">Transferase</keyword>
<dbReference type="PANTHER" id="PTHR43877">
    <property type="entry name" value="AMINOALKYLPHOSPHONATE N-ACETYLTRANSFERASE-RELATED-RELATED"/>
    <property type="match status" value="1"/>
</dbReference>
<dbReference type="Gene3D" id="3.40.630.30">
    <property type="match status" value="1"/>
</dbReference>
<dbReference type="SUPFAM" id="SSF55729">
    <property type="entry name" value="Acyl-CoA N-acyltransferases (Nat)"/>
    <property type="match status" value="1"/>
</dbReference>
<dbReference type="RefSeq" id="WP_005165291.1">
    <property type="nucleotide sequence ID" value="NZ_CGBC01000056.1"/>
</dbReference>
<reference evidence="5 7" key="2">
    <citation type="submission" date="2021-01" db="EMBL/GenBank/DDBJ databases">
        <title>FDA dAtabase for Regulatory Grade micrObial Sequences (FDA-ARGOS): Supporting development and validation of Infectious Disease Dx tests.</title>
        <authorList>
            <person name="Blissenbach B."/>
            <person name="Krut O."/>
            <person name="Tallon L."/>
            <person name="Sadzewicz L."/>
            <person name="Zhao X."/>
            <person name="Boylan J."/>
            <person name="Ott S."/>
            <person name="Bowen H."/>
            <person name="Vavikolanu K."/>
            <person name="Mehta A."/>
            <person name="Aluvathingal J."/>
            <person name="Nadendla S."/>
            <person name="Yan Y."/>
            <person name="Sichtig H."/>
        </authorList>
    </citation>
    <scope>NUCLEOTIDE SEQUENCE [LARGE SCALE GENOMIC DNA]</scope>
    <source>
        <strain evidence="5 7">FDAARGOS_1082</strain>
    </source>
</reference>
<evidence type="ECO:0000256" key="1">
    <source>
        <dbReference type="ARBA" id="ARBA00022679"/>
    </source>
</evidence>
<dbReference type="PROSITE" id="PS51186">
    <property type="entry name" value="GNAT"/>
    <property type="match status" value="1"/>
</dbReference>
<gene>
    <name evidence="4" type="ORF">ERS137941_01775</name>
    <name evidence="5" type="ORF">I6I39_08915</name>
</gene>
<keyword evidence="2" id="KW-0012">Acyltransferase</keyword>
<dbReference type="InterPro" id="IPR000182">
    <property type="entry name" value="GNAT_dom"/>
</dbReference>
<accession>A0A0H5K0V8</accession>
<dbReference type="AlphaFoldDB" id="A0A0H5K0V8"/>
<evidence type="ECO:0000313" key="4">
    <source>
        <dbReference type="EMBL" id="CFQ61096.1"/>
    </source>
</evidence>
<dbReference type="Proteomes" id="UP000048841">
    <property type="component" value="Unassembled WGS sequence"/>
</dbReference>
<dbReference type="EMBL" id="CP068146">
    <property type="protein sequence ID" value="QQU48777.1"/>
    <property type="molecule type" value="Genomic_DNA"/>
</dbReference>
<dbReference type="GeneID" id="31411048"/>
<evidence type="ECO:0000256" key="2">
    <source>
        <dbReference type="ARBA" id="ARBA00023315"/>
    </source>
</evidence>
<name>A0A0H5K0V8_YEREN</name>
<sequence>MEVRLASPDEAGQLWLVRNKAIRHGCRNVYDEKILIAWTPNQMPEGYPKAVACNPFFVIDDPVSQLAVATGFLDLSSASVEAIFTLPEFEGRGMASLILTAIKQEAKQRGFAKLTLAATPNASVFYEKNGFILIGESFYPSQLAQAELRCMDMVCYL</sequence>
<dbReference type="InterPro" id="IPR016181">
    <property type="entry name" value="Acyl_CoA_acyltransferase"/>
</dbReference>
<organism evidence="4 6">
    <name type="scientific">Yersinia enterocolitica</name>
    <dbReference type="NCBI Taxonomy" id="630"/>
    <lineage>
        <taxon>Bacteria</taxon>
        <taxon>Pseudomonadati</taxon>
        <taxon>Pseudomonadota</taxon>
        <taxon>Gammaproteobacteria</taxon>
        <taxon>Enterobacterales</taxon>
        <taxon>Yersiniaceae</taxon>
        <taxon>Yersinia</taxon>
    </lineage>
</organism>
<protein>
    <submittedName>
        <fullName evidence="4">Acetyltransferase (GNAT) family</fullName>
    </submittedName>
    <submittedName>
        <fullName evidence="5">GNAT family N-acetyltransferase</fullName>
    </submittedName>
</protein>
<evidence type="ECO:0000313" key="6">
    <source>
        <dbReference type="Proteomes" id="UP000048841"/>
    </source>
</evidence>
<proteinExistence type="predicted"/>
<dbReference type="Proteomes" id="UP000595309">
    <property type="component" value="Chromosome"/>
</dbReference>
<dbReference type="CDD" id="cd04301">
    <property type="entry name" value="NAT_SF"/>
    <property type="match status" value="1"/>
</dbReference>
<evidence type="ECO:0000313" key="5">
    <source>
        <dbReference type="EMBL" id="QQU48777.1"/>
    </source>
</evidence>
<dbReference type="Pfam" id="PF13673">
    <property type="entry name" value="Acetyltransf_10"/>
    <property type="match status" value="1"/>
</dbReference>
<evidence type="ECO:0000313" key="7">
    <source>
        <dbReference type="Proteomes" id="UP000595309"/>
    </source>
</evidence>
<dbReference type="InterPro" id="IPR050832">
    <property type="entry name" value="Bact_Acetyltransf"/>
</dbReference>
<feature type="domain" description="N-acetyltransferase" evidence="3">
    <location>
        <begin position="1"/>
        <end position="157"/>
    </location>
</feature>